<evidence type="ECO:0000313" key="7">
    <source>
        <dbReference type="Proteomes" id="UP000728032"/>
    </source>
</evidence>
<dbReference type="EMBL" id="OC915433">
    <property type="protein sequence ID" value="CAD7640433.1"/>
    <property type="molecule type" value="Genomic_DNA"/>
</dbReference>
<evidence type="ECO:0000256" key="1">
    <source>
        <dbReference type="ARBA" id="ARBA00004613"/>
    </source>
</evidence>
<gene>
    <name evidence="6" type="ORF">ONB1V03_LOCUS2546</name>
</gene>
<dbReference type="PANTHER" id="PTHR11475">
    <property type="entry name" value="OXIDASE/PEROXIDASE"/>
    <property type="match status" value="1"/>
</dbReference>
<evidence type="ECO:0000256" key="5">
    <source>
        <dbReference type="SAM" id="MobiDB-lite"/>
    </source>
</evidence>
<protein>
    <recommendedName>
        <fullName evidence="8">Peroxidase</fullName>
    </recommendedName>
</protein>
<dbReference type="EMBL" id="CAJPVJ010000608">
    <property type="protein sequence ID" value="CAG2162962.1"/>
    <property type="molecule type" value="Genomic_DNA"/>
</dbReference>
<feature type="region of interest" description="Disordered" evidence="5">
    <location>
        <begin position="303"/>
        <end position="324"/>
    </location>
</feature>
<feature type="compositionally biased region" description="Polar residues" evidence="5">
    <location>
        <begin position="303"/>
        <end position="318"/>
    </location>
</feature>
<evidence type="ECO:0008006" key="8">
    <source>
        <dbReference type="Google" id="ProtNLM"/>
    </source>
</evidence>
<dbReference type="OrthoDB" id="823504at2759"/>
<dbReference type="CDD" id="cd09823">
    <property type="entry name" value="peroxinectin_like"/>
    <property type="match status" value="1"/>
</dbReference>
<keyword evidence="4" id="KW-0732">Signal</keyword>
<dbReference type="PROSITE" id="PS50292">
    <property type="entry name" value="PEROXIDASE_3"/>
    <property type="match status" value="2"/>
</dbReference>
<evidence type="ECO:0000256" key="4">
    <source>
        <dbReference type="ARBA" id="ARBA00022729"/>
    </source>
</evidence>
<dbReference type="Proteomes" id="UP000728032">
    <property type="component" value="Unassembled WGS sequence"/>
</dbReference>
<keyword evidence="2" id="KW-0964">Secreted</keyword>
<dbReference type="InterPro" id="IPR037120">
    <property type="entry name" value="Haem_peroxidase_sf_animal"/>
</dbReference>
<dbReference type="InterPro" id="IPR019791">
    <property type="entry name" value="Haem_peroxidase_animal"/>
</dbReference>
<dbReference type="InterPro" id="IPR010255">
    <property type="entry name" value="Haem_peroxidase_sf"/>
</dbReference>
<dbReference type="PANTHER" id="PTHR11475:SF134">
    <property type="entry name" value="LD42267P"/>
    <property type="match status" value="1"/>
</dbReference>
<dbReference type="GO" id="GO:0006979">
    <property type="term" value="P:response to oxidative stress"/>
    <property type="evidence" value="ECO:0007669"/>
    <property type="project" value="InterPro"/>
</dbReference>
<proteinExistence type="predicted"/>
<dbReference type="Pfam" id="PF03098">
    <property type="entry name" value="An_peroxidase"/>
    <property type="match status" value="2"/>
</dbReference>
<keyword evidence="7" id="KW-1185">Reference proteome</keyword>
<keyword evidence="3" id="KW-0575">Peroxidase</keyword>
<evidence type="ECO:0000313" key="6">
    <source>
        <dbReference type="EMBL" id="CAD7640433.1"/>
    </source>
</evidence>
<accession>A0A7R9LEW7</accession>
<evidence type="ECO:0000256" key="3">
    <source>
        <dbReference type="ARBA" id="ARBA00022559"/>
    </source>
</evidence>
<name>A0A7R9LEW7_9ACAR</name>
<evidence type="ECO:0000256" key="2">
    <source>
        <dbReference type="ARBA" id="ARBA00022525"/>
    </source>
</evidence>
<sequence length="1222" mass="137998">MNWFWKFSNIGHNVYDLDISAKFRYPRFSMPKITSEDLRKSVTLANERVRKRLEVLEPQIFSNGAIQTPGSVGWFIAASAKTKIIAKNYSRLALIAEEATKTLVNKNTILGRECLQPIVSLPCYPGKYRSYTGHCNNVQNPEWGNANTPYLRTLSPDYSDGIYKPRISINGGHLPSAREVSLTIHMGSDNIHSHMTTVTTFFGEFIFHDLAHTAQAVGHKGHRIKCCDLKNGSQHPECMPIGVRSDDPILSDLRQDCMEYVRSSTAIRTGCTLGPREQINQVTSFLDGSAIYGSSQEESQSLRKFSAGELSTQEQSGTKGRDLLPVQSDNLQDCKSSGRTRCFRAGDVRVNENLGLTIIHTIFMREHNRIARNLALINTHWTDEQLFEETRRIVVAELQHITYNEFLPSVLGHQMMNKYNLQLLNTGFYNNYTINQSPSVDNAVASAVFAFIYTAIPSNMERYSQELQNLGSIKMGDSFYDPTEIYRNNKFDEYLMGMISQNAMGSDPVVTNEMINGIISNEALDLVALTIQQGRDHGLPGYTQWRRGCKIEPNVEEFSDLTTIMKSDAIKKLSKLYASVHDIDLFTGGLAEKPMKGAMVGPTFACLLGRQFYFLRTGDRFWYENDMPPSAFNKDQLDEIRKTSLARIICDNGDKTDFVQPSSMIASDIFLNAFQYCSTGTINSIDLNKWKTDSKLIHSMSKIDKNMLTEELRRARREVQSLRQSEAENMLKKNGVAAPNSPQTRLSGFVRPKRQAQIINNQSLVLELATNGIVNNLLRNGRDRELGRSLNEDIQDFVQSLPQMDLTELIDNQVISNEHKSLAKCYESVVPCDHTSPFRSISGFCNNVNNPEFGKSMRVFDRILPAVYEDGIKSQRRRGKSGKSLPSPRVISTTIHDDISSPHVRYALATMQWGQFLDHDLTFTPMYMGAGDTLLDCKSCTSRKSVHPECWPIPIPKNDPFFPSVNSTTGVKQCLHFVRSLNGQTTLGPREQMNQVTSYVDGSGVYGSDICEANSLRTFQSGKLNSTRHPKAGFKDLLPQTATHIECKAPSGLCFMAGDMRASEQPSLASIHTMFMREHNRLVEGLSKVNPHWNDEQLYHNGRRILSAIIQQISYGEFLPRIIGRDYVNRFGLTLLPNGYYNGYDSQCSSTIFNEFAAAVFRFGHSLLKPHFERLDRNYRPVDEPLTLRSAFFNSDMLYTRVSTISTSFPEEYQKLQFTADL</sequence>
<organism evidence="6">
    <name type="scientific">Oppiella nova</name>
    <dbReference type="NCBI Taxonomy" id="334625"/>
    <lineage>
        <taxon>Eukaryota</taxon>
        <taxon>Metazoa</taxon>
        <taxon>Ecdysozoa</taxon>
        <taxon>Arthropoda</taxon>
        <taxon>Chelicerata</taxon>
        <taxon>Arachnida</taxon>
        <taxon>Acari</taxon>
        <taxon>Acariformes</taxon>
        <taxon>Sarcoptiformes</taxon>
        <taxon>Oribatida</taxon>
        <taxon>Brachypylina</taxon>
        <taxon>Oppioidea</taxon>
        <taxon>Oppiidae</taxon>
        <taxon>Oppiella</taxon>
    </lineage>
</organism>
<keyword evidence="3" id="KW-0560">Oxidoreductase</keyword>
<dbReference type="AlphaFoldDB" id="A0A7R9LEW7"/>
<dbReference type="Gene3D" id="1.10.640.10">
    <property type="entry name" value="Haem peroxidase domain superfamily, animal type"/>
    <property type="match status" value="2"/>
</dbReference>
<dbReference type="GO" id="GO:0020037">
    <property type="term" value="F:heme binding"/>
    <property type="evidence" value="ECO:0007669"/>
    <property type="project" value="InterPro"/>
</dbReference>
<reference evidence="6" key="1">
    <citation type="submission" date="2020-11" db="EMBL/GenBank/DDBJ databases">
        <authorList>
            <person name="Tran Van P."/>
        </authorList>
    </citation>
    <scope>NUCLEOTIDE SEQUENCE</scope>
</reference>
<dbReference type="GO" id="GO:0004601">
    <property type="term" value="F:peroxidase activity"/>
    <property type="evidence" value="ECO:0007669"/>
    <property type="project" value="UniProtKB-KW"/>
</dbReference>
<comment type="subcellular location">
    <subcellularLocation>
        <location evidence="1">Secreted</location>
    </subcellularLocation>
</comment>
<dbReference type="PRINTS" id="PR00457">
    <property type="entry name" value="ANPEROXIDASE"/>
</dbReference>
<dbReference type="SUPFAM" id="SSF48113">
    <property type="entry name" value="Heme-dependent peroxidases"/>
    <property type="match status" value="2"/>
</dbReference>
<dbReference type="GO" id="GO:0005576">
    <property type="term" value="C:extracellular region"/>
    <property type="evidence" value="ECO:0007669"/>
    <property type="project" value="UniProtKB-SubCell"/>
</dbReference>
<dbReference type="FunFam" id="1.10.640.10:FF:000003">
    <property type="entry name" value="chorion peroxidase"/>
    <property type="match status" value="1"/>
</dbReference>